<dbReference type="PANTHER" id="PTHR35538:SF3">
    <property type="entry name" value="C-TYPE LECTIN DOMAIN-CONTAINING PROTEIN"/>
    <property type="match status" value="1"/>
</dbReference>
<feature type="region of interest" description="Disordered" evidence="1">
    <location>
        <begin position="465"/>
        <end position="489"/>
    </location>
</feature>
<feature type="region of interest" description="Disordered" evidence="1">
    <location>
        <begin position="79"/>
        <end position="107"/>
    </location>
</feature>
<feature type="region of interest" description="Disordered" evidence="1">
    <location>
        <begin position="164"/>
        <end position="184"/>
    </location>
</feature>
<dbReference type="Proteomes" id="UP001648503">
    <property type="component" value="Unassembled WGS sequence"/>
</dbReference>
<feature type="region of interest" description="Disordered" evidence="1">
    <location>
        <begin position="228"/>
        <end position="276"/>
    </location>
</feature>
<organism evidence="2 3">
    <name type="scientific">Batrachochytrium salamandrivorans</name>
    <dbReference type="NCBI Taxonomy" id="1357716"/>
    <lineage>
        <taxon>Eukaryota</taxon>
        <taxon>Fungi</taxon>
        <taxon>Fungi incertae sedis</taxon>
        <taxon>Chytridiomycota</taxon>
        <taxon>Chytridiomycota incertae sedis</taxon>
        <taxon>Chytridiomycetes</taxon>
        <taxon>Rhizophydiales</taxon>
        <taxon>Rhizophydiales incertae sedis</taxon>
        <taxon>Batrachochytrium</taxon>
    </lineage>
</organism>
<reference evidence="2 3" key="1">
    <citation type="submission" date="2021-02" db="EMBL/GenBank/DDBJ databases">
        <title>Variation within the Batrachochytrium salamandrivorans European outbreak.</title>
        <authorList>
            <person name="Kelly M."/>
            <person name="Pasmans F."/>
            <person name="Shea T.P."/>
            <person name="Munoz J.F."/>
            <person name="Carranza S."/>
            <person name="Cuomo C.A."/>
            <person name="Martel A."/>
        </authorList>
    </citation>
    <scope>NUCLEOTIDE SEQUENCE [LARGE SCALE GENOMIC DNA]</scope>
    <source>
        <strain evidence="2 3">AMFP18/2</strain>
    </source>
</reference>
<feature type="compositionally biased region" description="Basic and acidic residues" evidence="1">
    <location>
        <begin position="247"/>
        <end position="262"/>
    </location>
</feature>
<name>A0ABQ8FL93_9FUNG</name>
<evidence type="ECO:0000313" key="3">
    <source>
        <dbReference type="Proteomes" id="UP001648503"/>
    </source>
</evidence>
<comment type="caution">
    <text evidence="2">The sequence shown here is derived from an EMBL/GenBank/DDBJ whole genome shotgun (WGS) entry which is preliminary data.</text>
</comment>
<dbReference type="EMBL" id="JAFCIX010000102">
    <property type="protein sequence ID" value="KAH6598658.1"/>
    <property type="molecule type" value="Genomic_DNA"/>
</dbReference>
<evidence type="ECO:0000256" key="1">
    <source>
        <dbReference type="SAM" id="MobiDB-lite"/>
    </source>
</evidence>
<gene>
    <name evidence="2" type="ORF">BASA50_003693</name>
</gene>
<proteinExistence type="predicted"/>
<accession>A0ABQ8FL93</accession>
<dbReference type="InterPro" id="IPR011992">
    <property type="entry name" value="EF-hand-dom_pair"/>
</dbReference>
<evidence type="ECO:0000313" key="2">
    <source>
        <dbReference type="EMBL" id="KAH6598658.1"/>
    </source>
</evidence>
<sequence length="832" mass="94491">MRLSLNDSFVNSSIEEDINQTGHSAETSTFDDKAGVSDGNYLVKSSDINNDGHMPPLDPITHRSIMPFSDSAIHTGTQKIHDSNCNIGDKDPFQNHRHDSKGYQPQHLRSDTTCLEKISNQTNHSQYQQSATSRKENIIATMNTNELKLTLGQVSGEKIAPRLHKAGRGPMSRPLISSKQGVPQVKNMGKTRGDFLISSVHLDFGSNRKMRIPVQPFLSNNRSERLKTQLDDQKNTTFSTALGPTDPKQKENHLRKPGFRENHRTRKPGLAGLSPIHPMVANVPHTPQKEYFRSFGEIITLPLEDPRLARLLPHRHRKSIRLYGTVPMNLFYKNKEVKNSIDTLQFNNINITHTKGFLPQRMPLGSINSSIQKRIEGPEIEPQFSHEKFFDLASSLEGYESSIFPEIAQVVVDEQVLPTQLQVEYTEPLNNEYQAEKFESMETPPSIFSDTNCHRDIDSKHIINRSEAPRRRASTKPLGHKSRKNSVLTQQLNSTSLAAENKFEREISNDKDRRKDTSKLQELASTLKISESALSAQPIHQNDSISSLTQGEVPDIDLLESMQYTESRGTFMGMYNRHQTEDGEAAEYDMLHKAIHMQKMLQQEDCSIPHGSFSKRTYTDQVETLPIDEDSTVNKGFLTSIIKNMSLMDDDTRDRLNIMAAPIFKERPLIGIAEMEVALRDISLIRKLGDQEIEYIKRVFELVNDDTVSQQEYIVIASLAERMSLIDQKIQLSFYDTDFKKLESNVKQYRKLFTVYTEEDGNMTYEDLRILLLSSGSSEQQVGEIAEMLNFKDRLPSTAVGFLDFLSYVPFFAKLHDNIVNNPFGDSAHIMG</sequence>
<protein>
    <recommendedName>
        <fullName evidence="4">EF-hand domain-containing protein</fullName>
    </recommendedName>
</protein>
<dbReference type="SUPFAM" id="SSF47473">
    <property type="entry name" value="EF-hand"/>
    <property type="match status" value="1"/>
</dbReference>
<evidence type="ECO:0008006" key="4">
    <source>
        <dbReference type="Google" id="ProtNLM"/>
    </source>
</evidence>
<feature type="compositionally biased region" description="Basic residues" evidence="1">
    <location>
        <begin position="471"/>
        <end position="484"/>
    </location>
</feature>
<feature type="compositionally biased region" description="Basic and acidic residues" evidence="1">
    <location>
        <begin position="88"/>
        <end position="101"/>
    </location>
</feature>
<dbReference type="PANTHER" id="PTHR35538">
    <property type="entry name" value="LIG_CHAN-GLU_BD DOMAIN-CONTAINING PROTEIN"/>
    <property type="match status" value="1"/>
</dbReference>
<keyword evidence="3" id="KW-1185">Reference proteome</keyword>